<name>A0A9D1IMR0_9FIRM</name>
<evidence type="ECO:0000313" key="2">
    <source>
        <dbReference type="EMBL" id="HIU39810.1"/>
    </source>
</evidence>
<reference evidence="2" key="2">
    <citation type="journal article" date="2021" name="PeerJ">
        <title>Extensive microbial diversity within the chicken gut microbiome revealed by metagenomics and culture.</title>
        <authorList>
            <person name="Gilroy R."/>
            <person name="Ravi A."/>
            <person name="Getino M."/>
            <person name="Pursley I."/>
            <person name="Horton D.L."/>
            <person name="Alikhan N.F."/>
            <person name="Baker D."/>
            <person name="Gharbi K."/>
            <person name="Hall N."/>
            <person name="Watson M."/>
            <person name="Adriaenssens E.M."/>
            <person name="Foster-Nyarko E."/>
            <person name="Jarju S."/>
            <person name="Secka A."/>
            <person name="Antonio M."/>
            <person name="Oren A."/>
            <person name="Chaudhuri R.R."/>
            <person name="La Ragione R."/>
            <person name="Hildebrand F."/>
            <person name="Pallen M.J."/>
        </authorList>
    </citation>
    <scope>NUCLEOTIDE SEQUENCE</scope>
    <source>
        <strain evidence="2">CHK193-30670</strain>
    </source>
</reference>
<sequence length="247" mass="27989">MKNKEVKRKIKKKKNIKQIITNIVLASFVIPLGFIIYRIITAPVSNDLHVANIKVKSDYVLMFIQCVLGIVALFIPNIISKKKKITIPDAMYIVYVIFLYAAIFLGEVRDFYYRVPHWDSILHTFSGGAIASLGFSVVSLLNNQDKVSINLSPFFVALFSFCFAVTLGAFWEIYEFTFDGLLGLNMQKFALENGTNLVGRMALMDTMKDLIVDSIGALVISIIGYISLKYKKGWFDKLMITKQKDNN</sequence>
<dbReference type="InterPro" id="IPR014509">
    <property type="entry name" value="YjdF-like"/>
</dbReference>
<feature type="transmembrane region" description="Helical" evidence="1">
    <location>
        <begin position="154"/>
        <end position="174"/>
    </location>
</feature>
<evidence type="ECO:0000256" key="1">
    <source>
        <dbReference type="SAM" id="Phobius"/>
    </source>
</evidence>
<reference evidence="2" key="1">
    <citation type="submission" date="2020-10" db="EMBL/GenBank/DDBJ databases">
        <authorList>
            <person name="Gilroy R."/>
        </authorList>
    </citation>
    <scope>NUCLEOTIDE SEQUENCE</scope>
    <source>
        <strain evidence="2">CHK193-30670</strain>
    </source>
</reference>
<feature type="transmembrane region" description="Helical" evidence="1">
    <location>
        <begin position="20"/>
        <end position="40"/>
    </location>
</feature>
<dbReference type="EMBL" id="DVMT01000011">
    <property type="protein sequence ID" value="HIU39810.1"/>
    <property type="molecule type" value="Genomic_DNA"/>
</dbReference>
<evidence type="ECO:0000313" key="3">
    <source>
        <dbReference type="Proteomes" id="UP000824074"/>
    </source>
</evidence>
<gene>
    <name evidence="2" type="ORF">IAB68_00720</name>
</gene>
<keyword evidence="1" id="KW-1133">Transmembrane helix</keyword>
<accession>A0A9D1IMR0</accession>
<dbReference type="Pfam" id="PF09997">
    <property type="entry name" value="DUF2238"/>
    <property type="match status" value="1"/>
</dbReference>
<keyword evidence="1" id="KW-0812">Transmembrane</keyword>
<dbReference type="Proteomes" id="UP000824074">
    <property type="component" value="Unassembled WGS sequence"/>
</dbReference>
<evidence type="ECO:0008006" key="4">
    <source>
        <dbReference type="Google" id="ProtNLM"/>
    </source>
</evidence>
<proteinExistence type="predicted"/>
<keyword evidence="1" id="KW-0472">Membrane</keyword>
<feature type="transmembrane region" description="Helical" evidence="1">
    <location>
        <begin position="210"/>
        <end position="228"/>
    </location>
</feature>
<protein>
    <recommendedName>
        <fullName evidence="4">Membrane-spanning protein</fullName>
    </recommendedName>
</protein>
<feature type="transmembrane region" description="Helical" evidence="1">
    <location>
        <begin position="120"/>
        <end position="142"/>
    </location>
</feature>
<comment type="caution">
    <text evidence="2">The sequence shown here is derived from an EMBL/GenBank/DDBJ whole genome shotgun (WGS) entry which is preliminary data.</text>
</comment>
<dbReference type="AlphaFoldDB" id="A0A9D1IMR0"/>
<feature type="transmembrane region" description="Helical" evidence="1">
    <location>
        <begin position="91"/>
        <end position="108"/>
    </location>
</feature>
<feature type="transmembrane region" description="Helical" evidence="1">
    <location>
        <begin position="60"/>
        <end position="79"/>
    </location>
</feature>
<organism evidence="2 3">
    <name type="scientific">Candidatus Aphodocola excrementigallinarum</name>
    <dbReference type="NCBI Taxonomy" id="2840670"/>
    <lineage>
        <taxon>Bacteria</taxon>
        <taxon>Bacillati</taxon>
        <taxon>Bacillota</taxon>
        <taxon>Bacilli</taxon>
        <taxon>Candidatus Aphodocola</taxon>
    </lineage>
</organism>